<reference evidence="2" key="1">
    <citation type="journal article" date="2019" name="Beilstein J. Org. Chem.">
        <title>Nanangenines: drimane sesquiterpenoids as the dominant metabolite cohort of a novel Australian fungus, Aspergillus nanangensis.</title>
        <authorList>
            <person name="Lacey H.J."/>
            <person name="Gilchrist C.L.M."/>
            <person name="Crombie A."/>
            <person name="Kalaitzis J.A."/>
            <person name="Vuong D."/>
            <person name="Rutledge P.J."/>
            <person name="Turner P."/>
            <person name="Pitt J.I."/>
            <person name="Lacey E."/>
            <person name="Chooi Y.H."/>
            <person name="Piggott A.M."/>
        </authorList>
    </citation>
    <scope>NUCLEOTIDE SEQUENCE</scope>
    <source>
        <strain evidence="2">MST-FP2251</strain>
    </source>
</reference>
<dbReference type="Pfam" id="PF11951">
    <property type="entry name" value="Fungal_trans_2"/>
    <property type="match status" value="1"/>
</dbReference>
<dbReference type="PANTHER" id="PTHR37540">
    <property type="entry name" value="TRANSCRIPTION FACTOR (ACR-2), PUTATIVE-RELATED-RELATED"/>
    <property type="match status" value="1"/>
</dbReference>
<keyword evidence="3" id="KW-1185">Reference proteome</keyword>
<dbReference type="EMBL" id="VCAU01000001">
    <property type="protein sequence ID" value="KAF9895243.1"/>
    <property type="molecule type" value="Genomic_DNA"/>
</dbReference>
<gene>
    <name evidence="2" type="ORF">FE257_000145</name>
</gene>
<evidence type="ECO:0000313" key="3">
    <source>
        <dbReference type="Proteomes" id="UP001194746"/>
    </source>
</evidence>
<evidence type="ECO:0000313" key="2">
    <source>
        <dbReference type="EMBL" id="KAF9895243.1"/>
    </source>
</evidence>
<dbReference type="AlphaFoldDB" id="A0AAD4H106"/>
<feature type="region of interest" description="Disordered" evidence="1">
    <location>
        <begin position="39"/>
        <end position="163"/>
    </location>
</feature>
<comment type="caution">
    <text evidence="2">The sequence shown here is derived from an EMBL/GenBank/DDBJ whole genome shotgun (WGS) entry which is preliminary data.</text>
</comment>
<name>A0AAD4H106_ASPNN</name>
<protein>
    <submittedName>
        <fullName evidence="2">Uncharacterized protein</fullName>
    </submittedName>
</protein>
<proteinExistence type="predicted"/>
<feature type="compositionally biased region" description="Low complexity" evidence="1">
    <location>
        <begin position="113"/>
        <end position="136"/>
    </location>
</feature>
<dbReference type="InterPro" id="IPR021858">
    <property type="entry name" value="Fun_TF"/>
</dbReference>
<reference evidence="2" key="2">
    <citation type="submission" date="2020-02" db="EMBL/GenBank/DDBJ databases">
        <authorList>
            <person name="Gilchrist C.L.M."/>
            <person name="Chooi Y.-H."/>
        </authorList>
    </citation>
    <scope>NUCLEOTIDE SEQUENCE</scope>
    <source>
        <strain evidence="2">MST-FP2251</strain>
    </source>
</reference>
<accession>A0AAD4H106</accession>
<organism evidence="2 3">
    <name type="scientific">Aspergillus nanangensis</name>
    <dbReference type="NCBI Taxonomy" id="2582783"/>
    <lineage>
        <taxon>Eukaryota</taxon>
        <taxon>Fungi</taxon>
        <taxon>Dikarya</taxon>
        <taxon>Ascomycota</taxon>
        <taxon>Pezizomycotina</taxon>
        <taxon>Eurotiomycetes</taxon>
        <taxon>Eurotiomycetidae</taxon>
        <taxon>Eurotiales</taxon>
        <taxon>Aspergillaceae</taxon>
        <taxon>Aspergillus</taxon>
        <taxon>Aspergillus subgen. Circumdati</taxon>
    </lineage>
</organism>
<feature type="region of interest" description="Disordered" evidence="1">
    <location>
        <begin position="1"/>
        <end position="25"/>
    </location>
</feature>
<dbReference type="Proteomes" id="UP001194746">
    <property type="component" value="Unassembled WGS sequence"/>
</dbReference>
<sequence>MPPAKGPGGRKKDAIHFVNARPSSEVERAKIQRLVRAHVGKWISDQTKDRTTGISDPSPDVSEEKLFVEPPSHPPELETDENLFPSSSSPSIGSSPRSTESSSTNTLSVVRASSQNKPSVVVVPPSQSDSSNPPRSQSHKNPNGWPVGSDDDDPDSPNSSDSGEYIEVIGANVLDPFQTYPSRFSPAVVHACESYCLTVLWPGLTPGSNNNSSDVLAASNWFPLSLTEPTLFTAFLFGSLSHQRVQWVNRWIPEGAFVARDQQLLQICEMETIKMINREVQNPNRAVCDAVILSVMCMAHSVAEDNDHRRQRMTSFTAPMRRLQWLDVYGSLPPNLVHIQGLIQMVNLRGGLDNISLPGLAPILSFSDIVTSTTYLTPPVFGFFPLRESRRNITLPDLLGYTSLDAERHFGHLRQIGLTSDLIETYHAMHVYTTIVEGHLQNNPLAIDESLLADQRNLVHFKILSLPTASQIDGFNGYQNNEIIYEACRLAGLIFSVGVILPLPAQSSPLAQLATLIKALMQFFNTPAIWSHPHARVTLLWVLTLGGIAAENMPERAWYVSLLRQSARQNCVSSWSDLRSVLGMILWWDTACDLPGRNLWSEVEKSFIR</sequence>
<feature type="compositionally biased region" description="Low complexity" evidence="1">
    <location>
        <begin position="85"/>
        <end position="103"/>
    </location>
</feature>
<dbReference type="PANTHER" id="PTHR37540:SF5">
    <property type="entry name" value="TRANSCRIPTION FACTOR DOMAIN-CONTAINING PROTEIN"/>
    <property type="match status" value="1"/>
</dbReference>
<evidence type="ECO:0000256" key="1">
    <source>
        <dbReference type="SAM" id="MobiDB-lite"/>
    </source>
</evidence>